<protein>
    <submittedName>
        <fullName evidence="3">Uncharacterized protein</fullName>
    </submittedName>
</protein>
<evidence type="ECO:0000313" key="3">
    <source>
        <dbReference type="EMBL" id="KAK2550447.1"/>
    </source>
</evidence>
<keyword evidence="4" id="KW-1185">Reference proteome</keyword>
<proteinExistence type="predicted"/>
<accession>A0AAD9PWF4</accession>
<sequence>MVFAISGKPPRGSVHFIFIAFSSPIGAVLKKHSNLDVLASPFNPPTEGEDTQPRSTGDGDARAASAQQHAQQASKFVISEIHAILPRFLKESDADQLIMLFPVLVRAMAQFVEDSSVCRDLLDCLCIILRRVEEIHMQGVEEGMLHSLVQSSLDSSFLGLSDVINTKELELQIVREVLEMFIRVCIFVERPTFLSYVFKAIISRMDYEPDLVRLMSEEEGSTKLTETPDLLILSNDIPTSPTEELVIAGEEEEDPDDKGRVMQESVALDTSHESGRGTTHLSSPEPGAEKEEFSDWDSWEDENEEGTTQGDPLAMPWYSVNTSIMIQSLRLHVPEVKQVWLADDSAGGGRIEDLYRWYKYLCEEGKKYGYLVNGSKSWLIVKSQELADEAERVFGDEVNITTEGKRHLGAVIGSKEYKDQYCAEKVQGWKGEILTLAEIAKSQPHAAYIVFTKGYKSKFTYCMRTIESFEEYVDPVQQVIDEMFLPTLFGQAEPLPDELSELVTLTPAQGGLGIPDLTTEAPQQYSASKTFTKQHVESIKFQSELMNTNEQLVEELKRELRTLKAENTKSKIESIDASLNSELLRLTQQARDKGASSWLNAIPLKDQGLTLNKQEFRDSLRLRYNLPLQDLPSTCACGEPFNVSHALSCKKGGFVAQRHDGVRNLLTSLLSKVCKNVQVEPHLQPLDNEVMNLKSATTSSDARLDVKAGGFWSRGVTAFFDVRVSHVNSKTNQGKPTAAIFKEQESEKKRKYQQRVLEVEMGSFTPLIFGTNGGMGEECKMFMKHLAEKLAEKDVEGYPIVISWLRTRISFEILKSVNTSIRGSRQPFFRREVVDDYKNETALMQLFSEFLHQISQVYQSRNPIGHSIFRDELLKCGETEQKAIDK</sequence>
<comment type="caution">
    <text evidence="3">The sequence shown here is derived from an EMBL/GenBank/DDBJ whole genome shotgun (WGS) entry which is preliminary data.</text>
</comment>
<feature type="compositionally biased region" description="Acidic residues" evidence="2">
    <location>
        <begin position="294"/>
        <end position="305"/>
    </location>
</feature>
<evidence type="ECO:0000256" key="2">
    <source>
        <dbReference type="SAM" id="MobiDB-lite"/>
    </source>
</evidence>
<evidence type="ECO:0000313" key="4">
    <source>
        <dbReference type="Proteomes" id="UP001249851"/>
    </source>
</evidence>
<reference evidence="3" key="2">
    <citation type="journal article" date="2023" name="Science">
        <title>Genomic signatures of disease resistance in endangered staghorn corals.</title>
        <authorList>
            <person name="Vollmer S.V."/>
            <person name="Selwyn J.D."/>
            <person name="Despard B.A."/>
            <person name="Roesel C.L."/>
        </authorList>
    </citation>
    <scope>NUCLEOTIDE SEQUENCE</scope>
    <source>
        <strain evidence="3">K2</strain>
    </source>
</reference>
<feature type="coiled-coil region" evidence="1">
    <location>
        <begin position="539"/>
        <end position="573"/>
    </location>
</feature>
<feature type="region of interest" description="Disordered" evidence="2">
    <location>
        <begin position="40"/>
        <end position="65"/>
    </location>
</feature>
<evidence type="ECO:0000256" key="1">
    <source>
        <dbReference type="SAM" id="Coils"/>
    </source>
</evidence>
<dbReference type="AlphaFoldDB" id="A0AAD9PWF4"/>
<name>A0AAD9PWF4_ACRCE</name>
<gene>
    <name evidence="3" type="ORF">P5673_028802</name>
</gene>
<organism evidence="3 4">
    <name type="scientific">Acropora cervicornis</name>
    <name type="common">Staghorn coral</name>
    <dbReference type="NCBI Taxonomy" id="6130"/>
    <lineage>
        <taxon>Eukaryota</taxon>
        <taxon>Metazoa</taxon>
        <taxon>Cnidaria</taxon>
        <taxon>Anthozoa</taxon>
        <taxon>Hexacorallia</taxon>
        <taxon>Scleractinia</taxon>
        <taxon>Astrocoeniina</taxon>
        <taxon>Acroporidae</taxon>
        <taxon>Acropora</taxon>
    </lineage>
</organism>
<reference evidence="3" key="1">
    <citation type="journal article" date="2023" name="G3 (Bethesda)">
        <title>Whole genome assembly and annotation of the endangered Caribbean coral Acropora cervicornis.</title>
        <authorList>
            <person name="Selwyn J.D."/>
            <person name="Vollmer S.V."/>
        </authorList>
    </citation>
    <scope>NUCLEOTIDE SEQUENCE</scope>
    <source>
        <strain evidence="3">K2</strain>
    </source>
</reference>
<keyword evidence="1" id="KW-0175">Coiled coil</keyword>
<feature type="region of interest" description="Disordered" evidence="2">
    <location>
        <begin position="266"/>
        <end position="314"/>
    </location>
</feature>
<dbReference type="EMBL" id="JARQWQ010000110">
    <property type="protein sequence ID" value="KAK2550447.1"/>
    <property type="molecule type" value="Genomic_DNA"/>
</dbReference>
<dbReference type="Proteomes" id="UP001249851">
    <property type="component" value="Unassembled WGS sequence"/>
</dbReference>